<comment type="caution">
    <text evidence="1">The sequence shown here is derived from an EMBL/GenBank/DDBJ whole genome shotgun (WGS) entry which is preliminary data.</text>
</comment>
<dbReference type="AlphaFoldDB" id="A0A2N3PM60"/>
<reference evidence="2" key="1">
    <citation type="submission" date="2017-12" db="EMBL/GenBank/DDBJ databases">
        <title>Draft genome sequence of Telmatospirillum siberiense 26-4b1T, an acidotolerant peatland alphaproteobacterium potentially involved in sulfur cycling.</title>
        <authorList>
            <person name="Hausmann B."/>
            <person name="Pjevac P."/>
            <person name="Schreck K."/>
            <person name="Herbold C.W."/>
            <person name="Daims H."/>
            <person name="Wagner M."/>
            <person name="Pester M."/>
            <person name="Loy A."/>
        </authorList>
    </citation>
    <scope>NUCLEOTIDE SEQUENCE [LARGE SCALE GENOMIC DNA]</scope>
    <source>
        <strain evidence="2">26-4b1</strain>
    </source>
</reference>
<accession>A0A2N3PM60</accession>
<proteinExistence type="predicted"/>
<evidence type="ECO:0000313" key="1">
    <source>
        <dbReference type="EMBL" id="PKU21487.1"/>
    </source>
</evidence>
<organism evidence="1 2">
    <name type="scientific">Telmatospirillum siberiense</name>
    <dbReference type="NCBI Taxonomy" id="382514"/>
    <lineage>
        <taxon>Bacteria</taxon>
        <taxon>Pseudomonadati</taxon>
        <taxon>Pseudomonadota</taxon>
        <taxon>Alphaproteobacteria</taxon>
        <taxon>Rhodospirillales</taxon>
        <taxon>Rhodospirillaceae</taxon>
        <taxon>Telmatospirillum</taxon>
    </lineage>
</organism>
<dbReference type="EMBL" id="PIUM01000056">
    <property type="protein sequence ID" value="PKU21487.1"/>
    <property type="molecule type" value="Genomic_DNA"/>
</dbReference>
<sequence>MEYRIVQRPEEMVVSPFSSWVGVTSTDDRKLNGPTSEDLVTVKNFVADIDRQLLVFERRLIDRIAPDA</sequence>
<keyword evidence="2" id="KW-1185">Reference proteome</keyword>
<evidence type="ECO:0000313" key="2">
    <source>
        <dbReference type="Proteomes" id="UP000233293"/>
    </source>
</evidence>
<gene>
    <name evidence="1" type="ORF">CWS72_26515</name>
</gene>
<protein>
    <submittedName>
        <fullName evidence="1">Uncharacterized protein</fullName>
    </submittedName>
</protein>
<name>A0A2N3PM60_9PROT</name>
<dbReference type="Proteomes" id="UP000233293">
    <property type="component" value="Unassembled WGS sequence"/>
</dbReference>